<proteinExistence type="inferred from homology"/>
<evidence type="ECO:0000313" key="8">
    <source>
        <dbReference type="Proteomes" id="UP000305778"/>
    </source>
</evidence>
<evidence type="ECO:0000256" key="2">
    <source>
        <dbReference type="ARBA" id="ARBA00022448"/>
    </source>
</evidence>
<accession>A0A4U0RG72</accession>
<dbReference type="PANTHER" id="PTHR45663:SF11">
    <property type="entry name" value="GEO12009P1"/>
    <property type="match status" value="1"/>
</dbReference>
<comment type="caution">
    <text evidence="7">The sequence shown here is derived from an EMBL/GenBank/DDBJ whole genome shotgun (WGS) entry which is preliminary data.</text>
</comment>
<evidence type="ECO:0000259" key="6">
    <source>
        <dbReference type="PROSITE" id="PS51352"/>
    </source>
</evidence>
<dbReference type="GO" id="GO:0015035">
    <property type="term" value="F:protein-disulfide reductase activity"/>
    <property type="evidence" value="ECO:0007669"/>
    <property type="project" value="TreeGrafter"/>
</dbReference>
<dbReference type="FunFam" id="3.40.30.10:FF:000001">
    <property type="entry name" value="Thioredoxin"/>
    <property type="match status" value="1"/>
</dbReference>
<dbReference type="GO" id="GO:0005829">
    <property type="term" value="C:cytosol"/>
    <property type="evidence" value="ECO:0007669"/>
    <property type="project" value="TreeGrafter"/>
</dbReference>
<gene>
    <name evidence="7" type="ORF">FCI23_53505</name>
</gene>
<dbReference type="Pfam" id="PF00085">
    <property type="entry name" value="Thioredoxin"/>
    <property type="match status" value="1"/>
</dbReference>
<dbReference type="OrthoDB" id="9790390at2"/>
<feature type="domain" description="Thioredoxin" evidence="6">
    <location>
        <begin position="1"/>
        <end position="119"/>
    </location>
</feature>
<protein>
    <submittedName>
        <fullName evidence="7">Redoxin domain-containing protein</fullName>
    </submittedName>
</protein>
<evidence type="ECO:0000256" key="4">
    <source>
        <dbReference type="ARBA" id="ARBA00023157"/>
    </source>
</evidence>
<dbReference type="EMBL" id="SUMC01000215">
    <property type="protein sequence ID" value="TJZ94521.1"/>
    <property type="molecule type" value="Genomic_DNA"/>
</dbReference>
<dbReference type="InterPro" id="IPR013766">
    <property type="entry name" value="Thioredoxin_domain"/>
</dbReference>
<dbReference type="GO" id="GO:0045454">
    <property type="term" value="P:cell redox homeostasis"/>
    <property type="evidence" value="ECO:0007669"/>
    <property type="project" value="TreeGrafter"/>
</dbReference>
<keyword evidence="2" id="KW-0813">Transport</keyword>
<name>A0A4U0RG72_9ACTN</name>
<evidence type="ECO:0000256" key="3">
    <source>
        <dbReference type="ARBA" id="ARBA00022982"/>
    </source>
</evidence>
<keyword evidence="5" id="KW-0676">Redox-active center</keyword>
<dbReference type="RefSeq" id="WP_136731407.1">
    <property type="nucleotide sequence ID" value="NZ_SUMC01000215.1"/>
</dbReference>
<keyword evidence="4" id="KW-1015">Disulfide bond</keyword>
<evidence type="ECO:0000313" key="7">
    <source>
        <dbReference type="EMBL" id="TJZ94521.1"/>
    </source>
</evidence>
<organism evidence="7 8">
    <name type="scientific">Actinacidiphila oryziradicis</name>
    <dbReference type="NCBI Taxonomy" id="2571141"/>
    <lineage>
        <taxon>Bacteria</taxon>
        <taxon>Bacillati</taxon>
        <taxon>Actinomycetota</taxon>
        <taxon>Actinomycetes</taxon>
        <taxon>Kitasatosporales</taxon>
        <taxon>Streptomycetaceae</taxon>
        <taxon>Actinacidiphila</taxon>
    </lineage>
</organism>
<dbReference type="PANTHER" id="PTHR45663">
    <property type="entry name" value="GEO12009P1"/>
    <property type="match status" value="1"/>
</dbReference>
<evidence type="ECO:0000256" key="1">
    <source>
        <dbReference type="ARBA" id="ARBA00008987"/>
    </source>
</evidence>
<dbReference type="CDD" id="cd02947">
    <property type="entry name" value="TRX_family"/>
    <property type="match status" value="1"/>
</dbReference>
<dbReference type="PROSITE" id="PS51352">
    <property type="entry name" value="THIOREDOXIN_2"/>
    <property type="match status" value="1"/>
</dbReference>
<dbReference type="SUPFAM" id="SSF52833">
    <property type="entry name" value="Thioredoxin-like"/>
    <property type="match status" value="1"/>
</dbReference>
<dbReference type="AlphaFoldDB" id="A0A4U0RG72"/>
<sequence>MALKTVTDVSFDEDVLKSDKPVLVHFWAEWSGPCRQIAPSLEAIAAEHGDQIEIVKLNIDQNPKTAARYRDLPIPVLNVYQCGRVVKTIVGTKPKAGTIRSRVARARADLIKALGADRAAPPS</sequence>
<keyword evidence="8" id="KW-1185">Reference proteome</keyword>
<dbReference type="Proteomes" id="UP000305778">
    <property type="component" value="Unassembled WGS sequence"/>
</dbReference>
<keyword evidence="3" id="KW-0249">Electron transport</keyword>
<dbReference type="Gene3D" id="3.40.30.10">
    <property type="entry name" value="Glutaredoxin"/>
    <property type="match status" value="1"/>
</dbReference>
<comment type="similarity">
    <text evidence="1">Belongs to the thioredoxin family.</text>
</comment>
<dbReference type="InterPro" id="IPR036249">
    <property type="entry name" value="Thioredoxin-like_sf"/>
</dbReference>
<evidence type="ECO:0000256" key="5">
    <source>
        <dbReference type="ARBA" id="ARBA00023284"/>
    </source>
</evidence>
<reference evidence="7 8" key="1">
    <citation type="submission" date="2019-04" db="EMBL/GenBank/DDBJ databases">
        <title>Streptomyces oryziradicis sp. nov., a novel actinomycete isolated from rhizosphere soil of rice (Oryza sativa L.).</title>
        <authorList>
            <person name="Li C."/>
        </authorList>
    </citation>
    <scope>NUCLEOTIDE SEQUENCE [LARGE SCALE GENOMIC DNA]</scope>
    <source>
        <strain evidence="7 8">NEAU-C40</strain>
    </source>
</reference>